<dbReference type="GeneID" id="115704745"/>
<gene>
    <name evidence="9" type="primary">LOC115704745</name>
</gene>
<evidence type="ECO:0000256" key="2">
    <source>
        <dbReference type="ARBA" id="ARBA00022491"/>
    </source>
</evidence>
<comment type="subcellular location">
    <subcellularLocation>
        <location evidence="1 6">Nucleus</location>
    </subcellularLocation>
</comment>
<evidence type="ECO:0000313" key="10">
    <source>
        <dbReference type="Proteomes" id="UP000596661"/>
    </source>
</evidence>
<dbReference type="Proteomes" id="UP000596661">
    <property type="component" value="Chromosome 1"/>
</dbReference>
<evidence type="ECO:0000256" key="4">
    <source>
        <dbReference type="ARBA" id="ARBA00023163"/>
    </source>
</evidence>
<keyword evidence="3 6" id="KW-0805">Transcription regulation</keyword>
<dbReference type="EMBL" id="UZAU01000018">
    <property type="status" value="NOT_ANNOTATED_CDS"/>
    <property type="molecule type" value="Genomic_DNA"/>
</dbReference>
<dbReference type="GO" id="GO:0005634">
    <property type="term" value="C:nucleus"/>
    <property type="evidence" value="ECO:0007669"/>
    <property type="project" value="UniProtKB-SubCell"/>
</dbReference>
<dbReference type="AlphaFoldDB" id="A0A803NRK6"/>
<keyword evidence="4 6" id="KW-0804">Transcription</keyword>
<accession>A0A803NRK6</accession>
<reference evidence="9" key="1">
    <citation type="submission" date="2018-11" db="EMBL/GenBank/DDBJ databases">
        <authorList>
            <person name="Grassa J C."/>
        </authorList>
    </citation>
    <scope>NUCLEOTIDE SEQUENCE [LARGE SCALE GENOMIC DNA]</scope>
</reference>
<reference evidence="9" key="2">
    <citation type="submission" date="2021-03" db="UniProtKB">
        <authorList>
            <consortium name="EnsemblPlants"/>
        </authorList>
    </citation>
    <scope>IDENTIFICATION</scope>
</reference>
<feature type="compositionally biased region" description="Basic and acidic residues" evidence="7">
    <location>
        <begin position="216"/>
        <end position="232"/>
    </location>
</feature>
<dbReference type="PROSITE" id="PS51754">
    <property type="entry name" value="OVATE"/>
    <property type="match status" value="1"/>
</dbReference>
<keyword evidence="5 6" id="KW-0539">Nucleus</keyword>
<dbReference type="InterPro" id="IPR006458">
    <property type="entry name" value="Ovate_C"/>
</dbReference>
<organism evidence="9 10">
    <name type="scientific">Cannabis sativa</name>
    <name type="common">Hemp</name>
    <name type="synonym">Marijuana</name>
    <dbReference type="NCBI Taxonomy" id="3483"/>
    <lineage>
        <taxon>Eukaryota</taxon>
        <taxon>Viridiplantae</taxon>
        <taxon>Streptophyta</taxon>
        <taxon>Embryophyta</taxon>
        <taxon>Tracheophyta</taxon>
        <taxon>Spermatophyta</taxon>
        <taxon>Magnoliopsida</taxon>
        <taxon>eudicotyledons</taxon>
        <taxon>Gunneridae</taxon>
        <taxon>Pentapetalae</taxon>
        <taxon>rosids</taxon>
        <taxon>fabids</taxon>
        <taxon>Rosales</taxon>
        <taxon>Cannabaceae</taxon>
        <taxon>Cannabis</taxon>
    </lineage>
</organism>
<protein>
    <recommendedName>
        <fullName evidence="6">Transcription repressor</fullName>
    </recommendedName>
    <alternativeName>
        <fullName evidence="6">Ovate family protein</fullName>
    </alternativeName>
</protein>
<dbReference type="KEGG" id="csav:115704745"/>
<dbReference type="OMA" id="PFMDFRR"/>
<dbReference type="Gramene" id="evm.model.01.947">
    <property type="protein sequence ID" value="cds.evm.model.01.947"/>
    <property type="gene ID" value="evm.TU.01.947"/>
</dbReference>
<name>A0A803NRK6_CANSA</name>
<dbReference type="Pfam" id="PF04844">
    <property type="entry name" value="Ovate"/>
    <property type="match status" value="1"/>
</dbReference>
<evidence type="ECO:0000259" key="8">
    <source>
        <dbReference type="PROSITE" id="PS51754"/>
    </source>
</evidence>
<dbReference type="InterPro" id="IPR038933">
    <property type="entry name" value="Ovate"/>
</dbReference>
<evidence type="ECO:0000256" key="7">
    <source>
        <dbReference type="SAM" id="MobiDB-lite"/>
    </source>
</evidence>
<feature type="region of interest" description="Disordered" evidence="7">
    <location>
        <begin position="211"/>
        <end position="232"/>
    </location>
</feature>
<keyword evidence="10" id="KW-1185">Reference proteome</keyword>
<dbReference type="NCBIfam" id="TIGR01568">
    <property type="entry name" value="A_thal_3678"/>
    <property type="match status" value="1"/>
</dbReference>
<dbReference type="PANTHER" id="PTHR33057:SF21">
    <property type="entry name" value="TRANSCRIPTION REPRESSOR"/>
    <property type="match status" value="1"/>
</dbReference>
<evidence type="ECO:0000256" key="5">
    <source>
        <dbReference type="ARBA" id="ARBA00023242"/>
    </source>
</evidence>
<evidence type="ECO:0000313" key="9">
    <source>
        <dbReference type="EnsemblPlants" id="cds.evm.model.01.947"/>
    </source>
</evidence>
<dbReference type="PANTHER" id="PTHR33057">
    <property type="entry name" value="TRANSCRIPTION REPRESSOR OFP7-RELATED"/>
    <property type="match status" value="1"/>
</dbReference>
<proteinExistence type="predicted"/>
<dbReference type="OrthoDB" id="690912at2759"/>
<evidence type="ECO:0000256" key="6">
    <source>
        <dbReference type="RuleBase" id="RU367028"/>
    </source>
</evidence>
<evidence type="ECO:0000256" key="1">
    <source>
        <dbReference type="ARBA" id="ARBA00004123"/>
    </source>
</evidence>
<keyword evidence="2 6" id="KW-0678">Repressor</keyword>
<dbReference type="GO" id="GO:0045892">
    <property type="term" value="P:negative regulation of DNA-templated transcription"/>
    <property type="evidence" value="ECO:0007669"/>
    <property type="project" value="UniProtKB-UniRule"/>
</dbReference>
<evidence type="ECO:0000256" key="3">
    <source>
        <dbReference type="ARBA" id="ARBA00023015"/>
    </source>
</evidence>
<feature type="domain" description="OVATE" evidence="8">
    <location>
        <begin position="142"/>
        <end position="206"/>
    </location>
</feature>
<dbReference type="EnsemblPlants" id="evm.model.01.947">
    <property type="protein sequence ID" value="cds.evm.model.01.947"/>
    <property type="gene ID" value="evm.TU.01.947"/>
</dbReference>
<sequence length="232" mass="25281">MPNTQAKKSLNLNLCFKKIKLSQLFSQSLPMTTPQITPEDHSRPLPQPKCSSILVRNFNSLYENTLDFSTSNSPTSPSAHSVDDDDNDGGAVAVAAAFASSRFFFSTPGRSNSIVDSSTTITASAEPDEAVSSTLFGNSVAVPTISPDPYSDFRRSMQEMVEAREVGDVEKSNWEFLHELLLCYLALNPKSTHKFIIGAFADLVVNVLPSPPESGGGRRESDVVADIYENKR</sequence>
<dbReference type="RefSeq" id="XP_030487813.1">
    <property type="nucleotide sequence ID" value="XM_030631953.2"/>
</dbReference>
<comment type="function">
    <text evidence="6">Transcriptional repressor that regulates multiple aspects of plant growth and development.</text>
</comment>